<accession>A0ABP0UU04</accession>
<name>A0ABP0UU04_9BRYO</name>
<gene>
    <name evidence="2" type="ORF">CSSPTR1EN2_LOCUS19966</name>
</gene>
<dbReference type="EMBL" id="OZ019898">
    <property type="protein sequence ID" value="CAK9229904.1"/>
    <property type="molecule type" value="Genomic_DNA"/>
</dbReference>
<proteinExistence type="predicted"/>
<dbReference type="Proteomes" id="UP001497512">
    <property type="component" value="Chromosome 6"/>
</dbReference>
<evidence type="ECO:0000259" key="1">
    <source>
        <dbReference type="Pfam" id="PF00557"/>
    </source>
</evidence>
<protein>
    <recommendedName>
        <fullName evidence="1">Peptidase M24 domain-containing protein</fullName>
    </recommendedName>
</protein>
<evidence type="ECO:0000313" key="3">
    <source>
        <dbReference type="Proteomes" id="UP001497512"/>
    </source>
</evidence>
<organism evidence="2 3">
    <name type="scientific">Sphagnum troendelagicum</name>
    <dbReference type="NCBI Taxonomy" id="128251"/>
    <lineage>
        <taxon>Eukaryota</taxon>
        <taxon>Viridiplantae</taxon>
        <taxon>Streptophyta</taxon>
        <taxon>Embryophyta</taxon>
        <taxon>Bryophyta</taxon>
        <taxon>Sphagnophytina</taxon>
        <taxon>Sphagnopsida</taxon>
        <taxon>Sphagnales</taxon>
        <taxon>Sphagnaceae</taxon>
        <taxon>Sphagnum</taxon>
    </lineage>
</organism>
<feature type="domain" description="Peptidase M24" evidence="1">
    <location>
        <begin position="2"/>
        <end position="97"/>
    </location>
</feature>
<keyword evidence="3" id="KW-1185">Reference proteome</keyword>
<dbReference type="InterPro" id="IPR036005">
    <property type="entry name" value="Creatinase/aminopeptidase-like"/>
</dbReference>
<dbReference type="Pfam" id="PF00557">
    <property type="entry name" value="Peptidase_M24"/>
    <property type="match status" value="1"/>
</dbReference>
<reference evidence="2" key="1">
    <citation type="submission" date="2024-02" db="EMBL/GenBank/DDBJ databases">
        <authorList>
            <consortium name="ELIXIR-Norway"/>
            <consortium name="Elixir Norway"/>
        </authorList>
    </citation>
    <scope>NUCLEOTIDE SEQUENCE</scope>
</reference>
<dbReference type="Gene3D" id="3.90.230.10">
    <property type="entry name" value="Creatinase/methionine aminopeptidase superfamily"/>
    <property type="match status" value="1"/>
</dbReference>
<dbReference type="InterPro" id="IPR000994">
    <property type="entry name" value="Pept_M24"/>
</dbReference>
<dbReference type="PANTHER" id="PTHR43330">
    <property type="entry name" value="METHIONINE AMINOPEPTIDASE"/>
    <property type="match status" value="1"/>
</dbReference>
<dbReference type="PANTHER" id="PTHR43330:SF7">
    <property type="entry name" value="METHIONINE AMINOPEPTIDASE 1"/>
    <property type="match status" value="1"/>
</dbReference>
<sequence>MLDAASRVIKPGVTMDNIDEVVHQATISAGAYPSPLNYHFIPKPCCTFVHEVICHGFPDVRQLEEGDIVNVDVTVCLNGCRAELNETYFGQVDEASETLCSSSLDVLCKFSFLEDLELTCEPKDCTGFFNSLESQESLLDDTVVSHGMEQTLGRLKASLPWHLAVVKSPGHHSKSRIHLSSLN</sequence>
<dbReference type="SUPFAM" id="SSF55920">
    <property type="entry name" value="Creatinase/aminopeptidase"/>
    <property type="match status" value="1"/>
</dbReference>
<evidence type="ECO:0000313" key="2">
    <source>
        <dbReference type="EMBL" id="CAK9229904.1"/>
    </source>
</evidence>